<proteinExistence type="predicted"/>
<organism evidence="1 2">
    <name type="scientific">Aspergillus calidoustus</name>
    <dbReference type="NCBI Taxonomy" id="454130"/>
    <lineage>
        <taxon>Eukaryota</taxon>
        <taxon>Fungi</taxon>
        <taxon>Dikarya</taxon>
        <taxon>Ascomycota</taxon>
        <taxon>Pezizomycotina</taxon>
        <taxon>Eurotiomycetes</taxon>
        <taxon>Eurotiomycetidae</taxon>
        <taxon>Eurotiales</taxon>
        <taxon>Aspergillaceae</taxon>
        <taxon>Aspergillus</taxon>
        <taxon>Aspergillus subgen. Nidulantes</taxon>
    </lineage>
</organism>
<dbReference type="AlphaFoldDB" id="A0A0U5CIB3"/>
<reference evidence="2" key="1">
    <citation type="journal article" date="2016" name="Genome Announc.">
        <title>Draft genome sequences of fungus Aspergillus calidoustus.</title>
        <authorList>
            <person name="Horn F."/>
            <person name="Linde J."/>
            <person name="Mattern D.J."/>
            <person name="Walther G."/>
            <person name="Guthke R."/>
            <person name="Scherlach K."/>
            <person name="Martin K."/>
            <person name="Brakhage A.A."/>
            <person name="Petzke L."/>
            <person name="Valiante V."/>
        </authorList>
    </citation>
    <scope>NUCLEOTIDE SEQUENCE [LARGE SCALE GENOMIC DNA]</scope>
    <source>
        <strain evidence="2">SF006504</strain>
    </source>
</reference>
<keyword evidence="2" id="KW-1185">Reference proteome</keyword>
<name>A0A0U5CIB3_ASPCI</name>
<dbReference type="OrthoDB" id="3433659at2759"/>
<protein>
    <submittedName>
        <fullName evidence="1">Uncharacterized protein</fullName>
    </submittedName>
</protein>
<evidence type="ECO:0000313" key="2">
    <source>
        <dbReference type="Proteomes" id="UP000054771"/>
    </source>
</evidence>
<dbReference type="EMBL" id="CDMC01000019">
    <property type="protein sequence ID" value="CEL10585.1"/>
    <property type="molecule type" value="Genomic_DNA"/>
</dbReference>
<accession>A0A0U5CIB3</accession>
<sequence>MNMVLFQYKYLDRSSRHRPGTAHTFHTFVYIPSLLLSQWAHSVQSATTHFEKPPINNFLLSKMLSFKTTLLLLATLATDPLLISATPVPDASTETVTTIAAPNTSLEERGTGIYLKAYHSGSCDRDIEAASGWVWAGQCKNLEAGTYGAKPSDVDYPWPESCVLKFWEKPNCHGKAAVHHVADYEHIGSINWGLFDGWYNCFPVANKKSSGFYLGGGAASVLMTC</sequence>
<evidence type="ECO:0000313" key="1">
    <source>
        <dbReference type="EMBL" id="CEL10585.1"/>
    </source>
</evidence>
<dbReference type="OMA" id="YEHIGSI"/>
<dbReference type="Proteomes" id="UP000054771">
    <property type="component" value="Unassembled WGS sequence"/>
</dbReference>
<gene>
    <name evidence="1" type="ORF">ASPCAL13702</name>
</gene>